<gene>
    <name evidence="1" type="ORF">RMCFA_0450</name>
</gene>
<organism evidence="1 2">
    <name type="scientific">Mycolicibacterium fortuitum subsp. acetamidolyticum</name>
    <dbReference type="NCBI Taxonomy" id="144550"/>
    <lineage>
        <taxon>Bacteria</taxon>
        <taxon>Bacillati</taxon>
        <taxon>Actinomycetota</taxon>
        <taxon>Actinomycetes</taxon>
        <taxon>Mycobacteriales</taxon>
        <taxon>Mycobacteriaceae</taxon>
        <taxon>Mycolicibacterium</taxon>
    </lineage>
</organism>
<evidence type="ECO:0000313" key="1">
    <source>
        <dbReference type="EMBL" id="GAT00336.1"/>
    </source>
</evidence>
<dbReference type="AlphaFoldDB" id="A0A117ID01"/>
<dbReference type="Proteomes" id="UP000069705">
    <property type="component" value="Unassembled WGS sequence"/>
</dbReference>
<dbReference type="RefSeq" id="WP_061262360.1">
    <property type="nucleotide sequence ID" value="NZ_BCSZ01000007.1"/>
</dbReference>
<reference evidence="1 2" key="1">
    <citation type="journal article" date="2016" name="Genome Announc.">
        <title>Draft Genome Sequences of Five Rapidly Growing Mycobacterium Species, M. thermoresistibile, M. fortuitum subsp. acetamidolyticum, M. canariasense, M. brisbanense, and M. novocastrense.</title>
        <authorList>
            <person name="Katahira K."/>
            <person name="Ogura Y."/>
            <person name="Gotoh Y."/>
            <person name="Hayashi T."/>
        </authorList>
    </citation>
    <scope>NUCLEOTIDE SEQUENCE [LARGE SCALE GENOMIC DNA]</scope>
    <source>
        <strain evidence="1 2">JCM6368</strain>
    </source>
</reference>
<reference evidence="2" key="2">
    <citation type="submission" date="2016-02" db="EMBL/GenBank/DDBJ databases">
        <title>Draft genome sequence of five rapidly growing Mycobacterium species.</title>
        <authorList>
            <person name="Katahira K."/>
            <person name="Gotou Y."/>
            <person name="Iida K."/>
            <person name="Ogura Y."/>
            <person name="Hayashi T."/>
        </authorList>
    </citation>
    <scope>NUCLEOTIDE SEQUENCE [LARGE SCALE GENOMIC DNA]</scope>
    <source>
        <strain evidence="2">JCM6368</strain>
    </source>
</reference>
<proteinExistence type="predicted"/>
<comment type="caution">
    <text evidence="1">The sequence shown here is derived from an EMBL/GenBank/DDBJ whole genome shotgun (WGS) entry which is preliminary data.</text>
</comment>
<protein>
    <submittedName>
        <fullName evidence="1">Uncharacterized protein</fullName>
    </submittedName>
</protein>
<name>A0A117ID01_MYCFO</name>
<accession>A0A117ID01</accession>
<sequence>MNTTTVDTTLFVFNAPSPEALQEMPTDYYNECRLAGAGSVEIERDDHSVVVVSATRFLPAGVDVAAVVTNGVLKVLCTTGDGQSVLMREFSDWTDYTVHRATR</sequence>
<dbReference type="EMBL" id="BCSZ01000007">
    <property type="protein sequence ID" value="GAT00336.1"/>
    <property type="molecule type" value="Genomic_DNA"/>
</dbReference>
<evidence type="ECO:0000313" key="2">
    <source>
        <dbReference type="Proteomes" id="UP000069705"/>
    </source>
</evidence>